<name>A0A8T1VRI0_9STRA</name>
<sequence>MHAAAAFKVELSDQAAVLAQDTAGSRRCGGLERLLMAANSCRRLPKSTIRAGKLHQPARASTWDSILVCRGKARQRALRRDAGRRDFQRRGFGAKSCRCRLPPPLPLGFAGLSPFPTQ</sequence>
<dbReference type="AlphaFoldDB" id="A0A8T1VRI0"/>
<gene>
    <name evidence="1" type="ORF">PHYPSEUDO_003257</name>
</gene>
<evidence type="ECO:0000313" key="2">
    <source>
        <dbReference type="Proteomes" id="UP000694044"/>
    </source>
</evidence>
<comment type="caution">
    <text evidence="1">The sequence shown here is derived from an EMBL/GenBank/DDBJ whole genome shotgun (WGS) entry which is preliminary data.</text>
</comment>
<reference evidence="1" key="1">
    <citation type="submission" date="2021-02" db="EMBL/GenBank/DDBJ databases">
        <authorList>
            <person name="Palmer J.M."/>
        </authorList>
    </citation>
    <scope>NUCLEOTIDE SEQUENCE</scope>
    <source>
        <strain evidence="1">SCRP734</strain>
    </source>
</reference>
<organism evidence="1 2">
    <name type="scientific">Phytophthora pseudosyringae</name>
    <dbReference type="NCBI Taxonomy" id="221518"/>
    <lineage>
        <taxon>Eukaryota</taxon>
        <taxon>Sar</taxon>
        <taxon>Stramenopiles</taxon>
        <taxon>Oomycota</taxon>
        <taxon>Peronosporomycetes</taxon>
        <taxon>Peronosporales</taxon>
        <taxon>Peronosporaceae</taxon>
        <taxon>Phytophthora</taxon>
    </lineage>
</organism>
<protein>
    <submittedName>
        <fullName evidence="1">Uncharacterized protein</fullName>
    </submittedName>
</protein>
<keyword evidence="2" id="KW-1185">Reference proteome</keyword>
<dbReference type="EMBL" id="JAGDFM010000165">
    <property type="protein sequence ID" value="KAG7383837.1"/>
    <property type="molecule type" value="Genomic_DNA"/>
</dbReference>
<proteinExistence type="predicted"/>
<evidence type="ECO:0000313" key="1">
    <source>
        <dbReference type="EMBL" id="KAG7383837.1"/>
    </source>
</evidence>
<dbReference type="Proteomes" id="UP000694044">
    <property type="component" value="Unassembled WGS sequence"/>
</dbReference>
<accession>A0A8T1VRI0</accession>